<evidence type="ECO:0000313" key="10">
    <source>
        <dbReference type="Proteomes" id="UP000304148"/>
    </source>
</evidence>
<dbReference type="Gene3D" id="1.20.1740.10">
    <property type="entry name" value="Amino acid/polyamine transporter I"/>
    <property type="match status" value="1"/>
</dbReference>
<feature type="transmembrane region" description="Helical" evidence="7">
    <location>
        <begin position="195"/>
        <end position="213"/>
    </location>
</feature>
<dbReference type="EMBL" id="LS992241">
    <property type="protein sequence ID" value="SYX84108.1"/>
    <property type="molecule type" value="Genomic_DNA"/>
</dbReference>
<feature type="transmembrane region" description="Helical" evidence="7">
    <location>
        <begin position="390"/>
        <end position="408"/>
    </location>
</feature>
<protein>
    <submittedName>
        <fullName evidence="9">Putative amino acid transporter</fullName>
    </submittedName>
</protein>
<evidence type="ECO:0000256" key="2">
    <source>
        <dbReference type="ARBA" id="ARBA00022448"/>
    </source>
</evidence>
<reference evidence="10" key="1">
    <citation type="submission" date="2018-08" db="EMBL/GenBank/DDBJ databases">
        <authorList>
            <person name="Chevrot R."/>
        </authorList>
    </citation>
    <scope>NUCLEOTIDE SEQUENCE [LARGE SCALE GENOMIC DNA]</scope>
</reference>
<dbReference type="GO" id="GO:0055085">
    <property type="term" value="P:transmembrane transport"/>
    <property type="evidence" value="ECO:0007669"/>
    <property type="project" value="InterPro"/>
</dbReference>
<evidence type="ECO:0000256" key="5">
    <source>
        <dbReference type="ARBA" id="ARBA00022989"/>
    </source>
</evidence>
<sequence>MSEKSKNAKKLQWWQLSLLGVACTVGTGFFLGSHIAIQVGGPSAVIAYALAAFGAYLVYDYLSQMTANDPMEGSFRSYAKKAFGQWAGFSSGWVYWSAELLIMGSQLTALSLFSRFWFPQIPMWCFAAGFGILGLLIITWGTQGFERMESIFAVMKIAAILVFFIIAALALFGVLKTNSHGPDFPKNWLPTGITGFWAALIFAFYGYGGLEALGLMTTRLKDPKDAPKAGKSMLLLLMLTYVVSIGLVLMLEPWQSYAAKESPFVVALVDYKLTFVPHFFNAVLIIAGFSTMTASLFAVTSMIVTLASDGDAPAFFAKTRKKEERKPWAAIGLTATGLAGSVLFALLMPESIYEYITTAAGMMLLYNWLFILLTSGRLLRLNGWGKAKRYIGMALVVLALSGTLFHKISRPGFFISLGFVAVIGCVTLIMRHFWNKQEHESFEESRFTPETKRDRLRNRNKGRIR</sequence>
<dbReference type="GO" id="GO:0016020">
    <property type="term" value="C:membrane"/>
    <property type="evidence" value="ECO:0007669"/>
    <property type="project" value="UniProtKB-SubCell"/>
</dbReference>
<evidence type="ECO:0000256" key="4">
    <source>
        <dbReference type="ARBA" id="ARBA00022970"/>
    </source>
</evidence>
<dbReference type="AlphaFoldDB" id="A0A383RAW6"/>
<evidence type="ECO:0000256" key="7">
    <source>
        <dbReference type="SAM" id="Phobius"/>
    </source>
</evidence>
<dbReference type="RefSeq" id="WP_138186066.1">
    <property type="nucleotide sequence ID" value="NZ_LS992241.1"/>
</dbReference>
<feature type="transmembrane region" description="Helical" evidence="7">
    <location>
        <begin position="43"/>
        <end position="62"/>
    </location>
</feature>
<proteinExistence type="predicted"/>
<keyword evidence="5 7" id="KW-1133">Transmembrane helix</keyword>
<dbReference type="Pfam" id="PF00324">
    <property type="entry name" value="AA_permease"/>
    <property type="match status" value="1"/>
</dbReference>
<evidence type="ECO:0000259" key="8">
    <source>
        <dbReference type="Pfam" id="PF00324"/>
    </source>
</evidence>
<evidence type="ECO:0000256" key="1">
    <source>
        <dbReference type="ARBA" id="ARBA00004141"/>
    </source>
</evidence>
<feature type="transmembrane region" description="Helical" evidence="7">
    <location>
        <begin position="234"/>
        <end position="251"/>
    </location>
</feature>
<gene>
    <name evidence="9" type="primary">ycgH</name>
    <name evidence="9" type="ORF">PBLR_12530</name>
</gene>
<feature type="domain" description="Amino acid permease/ SLC12A" evidence="8">
    <location>
        <begin position="19"/>
        <end position="377"/>
    </location>
</feature>
<feature type="transmembrane region" description="Helical" evidence="7">
    <location>
        <begin position="83"/>
        <end position="109"/>
    </location>
</feature>
<dbReference type="PANTHER" id="PTHR43495:SF5">
    <property type="entry name" value="GAMMA-AMINOBUTYRIC ACID PERMEASE"/>
    <property type="match status" value="1"/>
</dbReference>
<dbReference type="PIRSF" id="PIRSF006060">
    <property type="entry name" value="AA_transporter"/>
    <property type="match status" value="1"/>
</dbReference>
<feature type="transmembrane region" description="Helical" evidence="7">
    <location>
        <begin position="121"/>
        <end position="141"/>
    </location>
</feature>
<keyword evidence="6 7" id="KW-0472">Membrane</keyword>
<evidence type="ECO:0000256" key="3">
    <source>
        <dbReference type="ARBA" id="ARBA00022692"/>
    </source>
</evidence>
<feature type="transmembrane region" description="Helical" evidence="7">
    <location>
        <begin position="12"/>
        <end position="37"/>
    </location>
</feature>
<feature type="transmembrane region" description="Helical" evidence="7">
    <location>
        <begin position="153"/>
        <end position="175"/>
    </location>
</feature>
<feature type="transmembrane region" description="Helical" evidence="7">
    <location>
        <begin position="279"/>
        <end position="307"/>
    </location>
</feature>
<organism evidence="9 10">
    <name type="scientific">Paenibacillus alvei</name>
    <name type="common">Bacillus alvei</name>
    <dbReference type="NCBI Taxonomy" id="44250"/>
    <lineage>
        <taxon>Bacteria</taxon>
        <taxon>Bacillati</taxon>
        <taxon>Bacillota</taxon>
        <taxon>Bacilli</taxon>
        <taxon>Bacillales</taxon>
        <taxon>Paenibacillaceae</taxon>
        <taxon>Paenibacillus</taxon>
    </lineage>
</organism>
<dbReference type="InterPro" id="IPR004841">
    <property type="entry name" value="AA-permease/SLC12A_dom"/>
</dbReference>
<feature type="transmembrane region" description="Helical" evidence="7">
    <location>
        <begin position="328"/>
        <end position="349"/>
    </location>
</feature>
<comment type="subcellular location">
    <subcellularLocation>
        <location evidence="1">Membrane</location>
        <topology evidence="1">Multi-pass membrane protein</topology>
    </subcellularLocation>
</comment>
<accession>A0A383RAW6</accession>
<dbReference type="PROSITE" id="PS51257">
    <property type="entry name" value="PROKAR_LIPOPROTEIN"/>
    <property type="match status" value="1"/>
</dbReference>
<evidence type="ECO:0000313" key="9">
    <source>
        <dbReference type="EMBL" id="SYX84108.1"/>
    </source>
</evidence>
<keyword evidence="2" id="KW-0813">Transport</keyword>
<evidence type="ECO:0000256" key="6">
    <source>
        <dbReference type="ARBA" id="ARBA00023136"/>
    </source>
</evidence>
<keyword evidence="4" id="KW-0029">Amino-acid transport</keyword>
<keyword evidence="3 7" id="KW-0812">Transmembrane</keyword>
<dbReference type="PANTHER" id="PTHR43495">
    <property type="entry name" value="GABA PERMEASE"/>
    <property type="match status" value="1"/>
</dbReference>
<dbReference type="Proteomes" id="UP000304148">
    <property type="component" value="Chromosome"/>
</dbReference>
<feature type="transmembrane region" description="Helical" evidence="7">
    <location>
        <begin position="355"/>
        <end position="378"/>
    </location>
</feature>
<feature type="transmembrane region" description="Helical" evidence="7">
    <location>
        <begin position="414"/>
        <end position="434"/>
    </location>
</feature>
<name>A0A383RAW6_PAEAL</name>
<dbReference type="GO" id="GO:0006865">
    <property type="term" value="P:amino acid transport"/>
    <property type="evidence" value="ECO:0007669"/>
    <property type="project" value="UniProtKB-KW"/>
</dbReference>